<gene>
    <name evidence="2" type="ORF">CULCOIPH005_06970</name>
</gene>
<keyword evidence="1" id="KW-0812">Transmembrane</keyword>
<reference evidence="2 3" key="1">
    <citation type="submission" date="2021-11" db="EMBL/GenBank/DDBJ databases">
        <title>Whole genome sequences of diphtheriae toxin producing Corynebacterium ulcerans isolates from cats in Osaka, Japan.</title>
        <authorList>
            <person name="Umeda K."/>
            <person name="Hirai Y."/>
        </authorList>
    </citation>
    <scope>NUCLEOTIDE SEQUENCE [LARGE SCALE GENOMIC DNA]</scope>
    <source>
        <strain evidence="2 3">12109B-1</strain>
    </source>
</reference>
<comment type="caution">
    <text evidence="2">The sequence shown here is derived from an EMBL/GenBank/DDBJ whole genome shotgun (WGS) entry which is preliminary data.</text>
</comment>
<dbReference type="Proteomes" id="UP001205910">
    <property type="component" value="Unassembled WGS sequence"/>
</dbReference>
<protein>
    <recommendedName>
        <fullName evidence="4">Transport permease protein</fullName>
    </recommendedName>
</protein>
<feature type="transmembrane region" description="Helical" evidence="1">
    <location>
        <begin position="21"/>
        <end position="45"/>
    </location>
</feature>
<proteinExistence type="predicted"/>
<accession>A0ABD0BKL7</accession>
<feature type="transmembrane region" description="Helical" evidence="1">
    <location>
        <begin position="217"/>
        <end position="243"/>
    </location>
</feature>
<name>A0ABD0BKL7_CORUL</name>
<dbReference type="AlphaFoldDB" id="A0ABD0BKL7"/>
<feature type="transmembrane region" description="Helical" evidence="1">
    <location>
        <begin position="57"/>
        <end position="78"/>
    </location>
</feature>
<organism evidence="2 3">
    <name type="scientific">Corynebacterium ulcerans</name>
    <dbReference type="NCBI Taxonomy" id="65058"/>
    <lineage>
        <taxon>Bacteria</taxon>
        <taxon>Bacillati</taxon>
        <taxon>Actinomycetota</taxon>
        <taxon>Actinomycetes</taxon>
        <taxon>Mycobacteriales</taxon>
        <taxon>Corynebacteriaceae</taxon>
        <taxon>Corynebacterium</taxon>
    </lineage>
</organism>
<dbReference type="RefSeq" id="WP_029974705.1">
    <property type="nucleotide sequence ID" value="NZ_AP019663.1"/>
</dbReference>
<feature type="transmembrane region" description="Helical" evidence="1">
    <location>
        <begin position="175"/>
        <end position="197"/>
    </location>
</feature>
<evidence type="ECO:0000313" key="2">
    <source>
        <dbReference type="EMBL" id="GJJ42508.1"/>
    </source>
</evidence>
<evidence type="ECO:0008006" key="4">
    <source>
        <dbReference type="Google" id="ProtNLM"/>
    </source>
</evidence>
<keyword evidence="1" id="KW-0472">Membrane</keyword>
<sequence length="260" mass="28225">MSTWEQLTRLKRMTLFHMHQFLTFPYFVQLMLVATIVSAIVQRLAVSAWGADPYASFVRTGLIGTWATITAAGGIIRFEKFKGTLIYFFSARIGAIQPLMALILSIACSGILSFLIALGLWVIPGPASISIHYDAAFLALFIFGLTIIWIAGMGVSMVIASLFVLSDNAPAFEALLLIPLYMVSGVFGVPALSHPILEQLLLVVSPTMRISHLLMAPQAVTLLGLVCSLFTAAMWFLLGIVLLRTVSKKLSTATLSSLTI</sequence>
<evidence type="ECO:0000313" key="3">
    <source>
        <dbReference type="Proteomes" id="UP001205910"/>
    </source>
</evidence>
<dbReference type="EMBL" id="BQFK01000001">
    <property type="protein sequence ID" value="GJJ42508.1"/>
    <property type="molecule type" value="Genomic_DNA"/>
</dbReference>
<keyword evidence="1" id="KW-1133">Transmembrane helix</keyword>
<evidence type="ECO:0000256" key="1">
    <source>
        <dbReference type="SAM" id="Phobius"/>
    </source>
</evidence>
<feature type="transmembrane region" description="Helical" evidence="1">
    <location>
        <begin position="99"/>
        <end position="123"/>
    </location>
</feature>
<feature type="transmembrane region" description="Helical" evidence="1">
    <location>
        <begin position="135"/>
        <end position="163"/>
    </location>
</feature>